<reference evidence="2 3" key="1">
    <citation type="submission" date="2019-05" db="EMBL/GenBank/DDBJ databases">
        <title>Another draft genome of Portunus trituberculatus and its Hox gene families provides insights of decapod evolution.</title>
        <authorList>
            <person name="Jeong J.-H."/>
            <person name="Song I."/>
            <person name="Kim S."/>
            <person name="Choi T."/>
            <person name="Kim D."/>
            <person name="Ryu S."/>
            <person name="Kim W."/>
        </authorList>
    </citation>
    <scope>NUCLEOTIDE SEQUENCE [LARGE SCALE GENOMIC DNA]</scope>
    <source>
        <tissue evidence="2">Muscle</tissue>
    </source>
</reference>
<dbReference type="EMBL" id="VSRR010001279">
    <property type="protein sequence ID" value="MPC24021.1"/>
    <property type="molecule type" value="Genomic_DNA"/>
</dbReference>
<name>A0A5B7DQZ4_PORTR</name>
<comment type="caution">
    <text evidence="2">The sequence shown here is derived from an EMBL/GenBank/DDBJ whole genome shotgun (WGS) entry which is preliminary data.</text>
</comment>
<evidence type="ECO:0000256" key="1">
    <source>
        <dbReference type="SAM" id="MobiDB-lite"/>
    </source>
</evidence>
<proteinExistence type="predicted"/>
<dbReference type="AlphaFoldDB" id="A0A5B7DQZ4"/>
<dbReference type="Proteomes" id="UP000324222">
    <property type="component" value="Unassembled WGS sequence"/>
</dbReference>
<gene>
    <name evidence="2" type="ORF">E2C01_017091</name>
</gene>
<protein>
    <submittedName>
        <fullName evidence="2">Uncharacterized protein</fullName>
    </submittedName>
</protein>
<organism evidence="2 3">
    <name type="scientific">Portunus trituberculatus</name>
    <name type="common">Swimming crab</name>
    <name type="synonym">Neptunus trituberculatus</name>
    <dbReference type="NCBI Taxonomy" id="210409"/>
    <lineage>
        <taxon>Eukaryota</taxon>
        <taxon>Metazoa</taxon>
        <taxon>Ecdysozoa</taxon>
        <taxon>Arthropoda</taxon>
        <taxon>Crustacea</taxon>
        <taxon>Multicrustacea</taxon>
        <taxon>Malacostraca</taxon>
        <taxon>Eumalacostraca</taxon>
        <taxon>Eucarida</taxon>
        <taxon>Decapoda</taxon>
        <taxon>Pleocyemata</taxon>
        <taxon>Brachyura</taxon>
        <taxon>Eubrachyura</taxon>
        <taxon>Portunoidea</taxon>
        <taxon>Portunidae</taxon>
        <taxon>Portuninae</taxon>
        <taxon>Portunus</taxon>
    </lineage>
</organism>
<feature type="compositionally biased region" description="Low complexity" evidence="1">
    <location>
        <begin position="19"/>
        <end position="30"/>
    </location>
</feature>
<evidence type="ECO:0000313" key="3">
    <source>
        <dbReference type="Proteomes" id="UP000324222"/>
    </source>
</evidence>
<feature type="region of interest" description="Disordered" evidence="1">
    <location>
        <begin position="1"/>
        <end position="32"/>
    </location>
</feature>
<keyword evidence="3" id="KW-1185">Reference proteome</keyword>
<evidence type="ECO:0000313" key="2">
    <source>
        <dbReference type="EMBL" id="MPC24021.1"/>
    </source>
</evidence>
<accession>A0A5B7DQZ4</accession>
<sequence length="122" mass="13573">MNVETEEGGKQPERPPYLPSSSLPLQPDAPGFGHLTTSWHTCAASTRALTHHQVVHHKENRLNRYNVTQTLYSVQLSFVFPNVLNITVVKSVGLCFISLPKTHSGTSPIWIPLEVTMEIADQ</sequence>